<name>A0A3M7R8H8_BRAPC</name>
<dbReference type="AlphaFoldDB" id="A0A3M7R8H8"/>
<organism evidence="1 2">
    <name type="scientific">Brachionus plicatilis</name>
    <name type="common">Marine rotifer</name>
    <name type="synonym">Brachionus muelleri</name>
    <dbReference type="NCBI Taxonomy" id="10195"/>
    <lineage>
        <taxon>Eukaryota</taxon>
        <taxon>Metazoa</taxon>
        <taxon>Spiralia</taxon>
        <taxon>Gnathifera</taxon>
        <taxon>Rotifera</taxon>
        <taxon>Eurotatoria</taxon>
        <taxon>Monogononta</taxon>
        <taxon>Pseudotrocha</taxon>
        <taxon>Ploima</taxon>
        <taxon>Brachionidae</taxon>
        <taxon>Brachionus</taxon>
    </lineage>
</organism>
<evidence type="ECO:0000313" key="1">
    <source>
        <dbReference type="EMBL" id="RNA19769.1"/>
    </source>
</evidence>
<evidence type="ECO:0000313" key="2">
    <source>
        <dbReference type="Proteomes" id="UP000276133"/>
    </source>
</evidence>
<accession>A0A3M7R8H8</accession>
<dbReference type="EMBL" id="REGN01003980">
    <property type="protein sequence ID" value="RNA19769.1"/>
    <property type="molecule type" value="Genomic_DNA"/>
</dbReference>
<sequence length="129" mass="15440">MIQTNILNVTKDKINTSDFLAFEFEIQFNLQMKIKSKNPPAIKKPNWNYMDFRRIYENKQTIADEHKSKIELTKLINNLNSIMRSSITDDCHSKKRNKIKKHLKTNAWWDNELTEMSKQAKMHIRNLET</sequence>
<keyword evidence="2" id="KW-1185">Reference proteome</keyword>
<dbReference type="Proteomes" id="UP000276133">
    <property type="component" value="Unassembled WGS sequence"/>
</dbReference>
<reference evidence="1 2" key="1">
    <citation type="journal article" date="2018" name="Sci. Rep.">
        <title>Genomic signatures of local adaptation to the degree of environmental predictability in rotifers.</title>
        <authorList>
            <person name="Franch-Gras L."/>
            <person name="Hahn C."/>
            <person name="Garcia-Roger E.M."/>
            <person name="Carmona M.J."/>
            <person name="Serra M."/>
            <person name="Gomez A."/>
        </authorList>
    </citation>
    <scope>NUCLEOTIDE SEQUENCE [LARGE SCALE GENOMIC DNA]</scope>
    <source>
        <strain evidence="1">HYR1</strain>
    </source>
</reference>
<proteinExistence type="predicted"/>
<comment type="caution">
    <text evidence="1">The sequence shown here is derived from an EMBL/GenBank/DDBJ whole genome shotgun (WGS) entry which is preliminary data.</text>
</comment>
<evidence type="ECO:0008006" key="3">
    <source>
        <dbReference type="Google" id="ProtNLM"/>
    </source>
</evidence>
<protein>
    <recommendedName>
        <fullName evidence="3">RNA-directed DNA polymerase from mobile element jockey-like</fullName>
    </recommendedName>
</protein>
<gene>
    <name evidence="1" type="ORF">BpHYR1_012143</name>
</gene>